<dbReference type="PANTHER" id="PTHR21461">
    <property type="entry name" value="GLYCOSYLTRANSFERASE FAMILY 92 PROTEIN"/>
    <property type="match status" value="1"/>
</dbReference>
<dbReference type="EC" id="2.4.1.-" evidence="8"/>
<comment type="caution">
    <text evidence="10">The sequence shown here is derived from an EMBL/GenBank/DDBJ whole genome shotgun (WGS) entry which is preliminary data.</text>
</comment>
<organism evidence="10 11">
    <name type="scientific">Pomacea canaliculata</name>
    <name type="common">Golden apple snail</name>
    <dbReference type="NCBI Taxonomy" id="400727"/>
    <lineage>
        <taxon>Eukaryota</taxon>
        <taxon>Metazoa</taxon>
        <taxon>Spiralia</taxon>
        <taxon>Lophotrochozoa</taxon>
        <taxon>Mollusca</taxon>
        <taxon>Gastropoda</taxon>
        <taxon>Caenogastropoda</taxon>
        <taxon>Architaenioglossa</taxon>
        <taxon>Ampullarioidea</taxon>
        <taxon>Ampullariidae</taxon>
        <taxon>Pomacea</taxon>
    </lineage>
</organism>
<comment type="similarity">
    <text evidence="2 8">Belongs to the glycosyltransferase 92 family.</text>
</comment>
<keyword evidence="4 8" id="KW-0808">Transferase</keyword>
<comment type="subcellular location">
    <subcellularLocation>
        <location evidence="1">Membrane</location>
        <topology evidence="1">Single-pass membrane protein</topology>
    </subcellularLocation>
</comment>
<protein>
    <recommendedName>
        <fullName evidence="8">Glycosyltransferase family 92 protein</fullName>
        <ecNumber evidence="8">2.4.1.-</ecNumber>
    </recommendedName>
</protein>
<dbReference type="GO" id="GO:0016020">
    <property type="term" value="C:membrane"/>
    <property type="evidence" value="ECO:0007669"/>
    <property type="project" value="UniProtKB-SubCell"/>
</dbReference>
<feature type="region of interest" description="Disordered" evidence="9">
    <location>
        <begin position="73"/>
        <end position="94"/>
    </location>
</feature>
<dbReference type="OrthoDB" id="6146740at2759"/>
<evidence type="ECO:0000256" key="4">
    <source>
        <dbReference type="ARBA" id="ARBA00022679"/>
    </source>
</evidence>
<dbReference type="OMA" id="GPEFIMA"/>
<evidence type="ECO:0000256" key="8">
    <source>
        <dbReference type="RuleBase" id="RU366017"/>
    </source>
</evidence>
<feature type="transmembrane region" description="Helical" evidence="8">
    <location>
        <begin position="22"/>
        <end position="42"/>
    </location>
</feature>
<dbReference type="GO" id="GO:0005737">
    <property type="term" value="C:cytoplasm"/>
    <property type="evidence" value="ECO:0007669"/>
    <property type="project" value="TreeGrafter"/>
</dbReference>
<dbReference type="AlphaFoldDB" id="A0A2T7P496"/>
<evidence type="ECO:0000256" key="7">
    <source>
        <dbReference type="ARBA" id="ARBA00023136"/>
    </source>
</evidence>
<evidence type="ECO:0000256" key="9">
    <source>
        <dbReference type="SAM" id="MobiDB-lite"/>
    </source>
</evidence>
<evidence type="ECO:0000256" key="5">
    <source>
        <dbReference type="ARBA" id="ARBA00022692"/>
    </source>
</evidence>
<keyword evidence="7 8" id="KW-0472">Membrane</keyword>
<evidence type="ECO:0000313" key="11">
    <source>
        <dbReference type="Proteomes" id="UP000245119"/>
    </source>
</evidence>
<proteinExistence type="inferred from homology"/>
<dbReference type="PANTHER" id="PTHR21461:SF69">
    <property type="entry name" value="GLYCOSYLTRANSFERASE FAMILY 92 PROTEIN"/>
    <property type="match status" value="1"/>
</dbReference>
<evidence type="ECO:0000256" key="1">
    <source>
        <dbReference type="ARBA" id="ARBA00004167"/>
    </source>
</evidence>
<keyword evidence="6 8" id="KW-1133">Transmembrane helix</keyword>
<dbReference type="EMBL" id="PZQS01000006">
    <property type="protein sequence ID" value="PVD28230.1"/>
    <property type="molecule type" value="Genomic_DNA"/>
</dbReference>
<evidence type="ECO:0000256" key="3">
    <source>
        <dbReference type="ARBA" id="ARBA00022676"/>
    </source>
</evidence>
<gene>
    <name evidence="10" type="ORF">C0Q70_10817</name>
</gene>
<dbReference type="InterPro" id="IPR008166">
    <property type="entry name" value="Glyco_transf_92"/>
</dbReference>
<keyword evidence="3 8" id="KW-0328">Glycosyltransferase</keyword>
<reference evidence="10 11" key="1">
    <citation type="submission" date="2018-04" db="EMBL/GenBank/DDBJ databases">
        <title>The genome of golden apple snail Pomacea canaliculata provides insight into stress tolerance and invasive adaptation.</title>
        <authorList>
            <person name="Liu C."/>
            <person name="Liu B."/>
            <person name="Ren Y."/>
            <person name="Zhang Y."/>
            <person name="Wang H."/>
            <person name="Li S."/>
            <person name="Jiang F."/>
            <person name="Yin L."/>
            <person name="Zhang G."/>
            <person name="Qian W."/>
            <person name="Fan W."/>
        </authorList>
    </citation>
    <scope>NUCLEOTIDE SEQUENCE [LARGE SCALE GENOMIC DNA]</scope>
    <source>
        <strain evidence="10">SZHN2017</strain>
        <tissue evidence="10">Muscle</tissue>
    </source>
</reference>
<dbReference type="GO" id="GO:0016757">
    <property type="term" value="F:glycosyltransferase activity"/>
    <property type="evidence" value="ECO:0007669"/>
    <property type="project" value="UniProtKB-UniRule"/>
</dbReference>
<keyword evidence="5 8" id="KW-0812">Transmembrane</keyword>
<evidence type="ECO:0000256" key="2">
    <source>
        <dbReference type="ARBA" id="ARBA00007647"/>
    </source>
</evidence>
<dbReference type="Pfam" id="PF01697">
    <property type="entry name" value="Glyco_transf_92"/>
    <property type="match status" value="1"/>
</dbReference>
<evidence type="ECO:0000256" key="6">
    <source>
        <dbReference type="ARBA" id="ARBA00022989"/>
    </source>
</evidence>
<keyword evidence="11" id="KW-1185">Reference proteome</keyword>
<accession>A0A2T7P496</accession>
<evidence type="ECO:0000313" key="10">
    <source>
        <dbReference type="EMBL" id="PVD28230.1"/>
    </source>
</evidence>
<sequence length="341" mass="37900">MRAAIVIISGPEFIMAGRRHSAIFRTLLLMVVVYTFSLGMLATSDYWKDKEDILTRDLGTSLLRSHEANSLLTERPEAAAPSGGRKTSPPPRDAMRHVVLPHPYAQKSKLENSRAKTGVDFHPVRPGSAFFLYSAHLDLWPEGATVTIVAIVNRSEYSDSARLRCVYDQPPRVGELRNDDVRSGNGGVVSGKVFILPDHHGLDFAPALVHCPLVSSSKDKRPMKVAISLAGDDLAPSELHIQYPQPRRWKFLICFSPLHRKFNDANLVVQNLELAQILGADHAVVYNTSIGSDVDKVLRYYVSTGFLEVKGWRDPPEPVHYKAQMGAINDCLLYGRNSSDF</sequence>
<name>A0A2T7P496_POMCA</name>
<dbReference type="Proteomes" id="UP000245119">
    <property type="component" value="Linkage Group LG6"/>
</dbReference>